<reference evidence="1" key="1">
    <citation type="submission" date="2018-01" db="EMBL/GenBank/DDBJ databases">
        <title>An insight into the sialome of Amazonian anophelines.</title>
        <authorList>
            <person name="Ribeiro J.M."/>
            <person name="Scarpassa V."/>
            <person name="Calvo E."/>
        </authorList>
    </citation>
    <scope>NUCLEOTIDE SEQUENCE</scope>
</reference>
<evidence type="ECO:0000313" key="1">
    <source>
        <dbReference type="EMBL" id="MBW74364.1"/>
    </source>
</evidence>
<protein>
    <submittedName>
        <fullName evidence="1">Putative secreted protein</fullName>
    </submittedName>
</protein>
<sequence>MAVAALAVAPVAPVVAPAAPAPVREGETIGNTTDCISSELAMAEVFKAAALAASAAACSAATFSFNSRYSGGATHCDSFVLVLW</sequence>
<organism evidence="1">
    <name type="scientific">Anopheles darlingi</name>
    <name type="common">Mosquito</name>
    <dbReference type="NCBI Taxonomy" id="43151"/>
    <lineage>
        <taxon>Eukaryota</taxon>
        <taxon>Metazoa</taxon>
        <taxon>Ecdysozoa</taxon>
        <taxon>Arthropoda</taxon>
        <taxon>Hexapoda</taxon>
        <taxon>Insecta</taxon>
        <taxon>Pterygota</taxon>
        <taxon>Neoptera</taxon>
        <taxon>Endopterygota</taxon>
        <taxon>Diptera</taxon>
        <taxon>Nematocera</taxon>
        <taxon>Culicoidea</taxon>
        <taxon>Culicidae</taxon>
        <taxon>Anophelinae</taxon>
        <taxon>Anopheles</taxon>
    </lineage>
</organism>
<dbReference type="AlphaFoldDB" id="A0A2M4D9V5"/>
<dbReference type="EMBL" id="GGFL01010186">
    <property type="protein sequence ID" value="MBW74364.1"/>
    <property type="molecule type" value="Transcribed_RNA"/>
</dbReference>
<proteinExistence type="predicted"/>
<accession>A0A2M4D9V5</accession>
<name>A0A2M4D9V5_ANODA</name>